<feature type="transmembrane region" description="Helical" evidence="6">
    <location>
        <begin position="50"/>
        <end position="72"/>
    </location>
</feature>
<dbReference type="KEGG" id="sals:SLNWT_3924"/>
<feature type="transmembrane region" description="Helical" evidence="6">
    <location>
        <begin position="135"/>
        <end position="157"/>
    </location>
</feature>
<evidence type="ECO:0000256" key="4">
    <source>
        <dbReference type="ARBA" id="ARBA00023136"/>
    </source>
</evidence>
<dbReference type="Proteomes" id="UP000031523">
    <property type="component" value="Chromosome"/>
</dbReference>
<keyword evidence="3 6" id="KW-1133">Transmembrane helix</keyword>
<feature type="transmembrane region" description="Helical" evidence="6">
    <location>
        <begin position="202"/>
        <end position="222"/>
    </location>
</feature>
<dbReference type="EMBL" id="CP010519">
    <property type="protein sequence ID" value="AJE84300.1"/>
    <property type="molecule type" value="Genomic_DNA"/>
</dbReference>
<evidence type="ECO:0000313" key="9">
    <source>
        <dbReference type="EMBL" id="AJE84300.1"/>
    </source>
</evidence>
<evidence type="ECO:0000259" key="8">
    <source>
        <dbReference type="PROSITE" id="PS51012"/>
    </source>
</evidence>
<dbReference type="AlphaFoldDB" id="A0A0B5EYB0"/>
<feature type="region of interest" description="Disordered" evidence="7">
    <location>
        <begin position="1"/>
        <end position="37"/>
    </location>
</feature>
<keyword evidence="10" id="KW-1185">Reference proteome</keyword>
<evidence type="ECO:0000256" key="3">
    <source>
        <dbReference type="ARBA" id="ARBA00022989"/>
    </source>
</evidence>
<feature type="transmembrane region" description="Helical" evidence="6">
    <location>
        <begin position="92"/>
        <end position="114"/>
    </location>
</feature>
<dbReference type="GO" id="GO:0043190">
    <property type="term" value="C:ATP-binding cassette (ABC) transporter complex"/>
    <property type="evidence" value="ECO:0007669"/>
    <property type="project" value="InterPro"/>
</dbReference>
<reference evidence="9 10" key="1">
    <citation type="submission" date="2015-01" db="EMBL/GenBank/DDBJ databases">
        <title>Enhanced salinomycin production by adjusting the supply of polyketide extender units in Streptomyce albus DSM 41398.</title>
        <authorList>
            <person name="Lu C."/>
        </authorList>
    </citation>
    <scope>NUCLEOTIDE SEQUENCE [LARGE SCALE GENOMIC DNA]</scope>
    <source>
        <strain evidence="10">ATCC 21838 / DSM 41398 / FERM P-419 / JCM 4703 / NBRC 107858</strain>
    </source>
</reference>
<protein>
    <recommendedName>
        <fullName evidence="6">Transport permease protein</fullName>
    </recommendedName>
</protein>
<dbReference type="PIRSF" id="PIRSF006648">
    <property type="entry name" value="DrrB"/>
    <property type="match status" value="1"/>
</dbReference>
<evidence type="ECO:0000256" key="7">
    <source>
        <dbReference type="SAM" id="MobiDB-lite"/>
    </source>
</evidence>
<sequence>MSGSTQDLAPSAGPAPGSGGDRIRTGGGADGPRTTPLGRMRALARAELTLLGRSPGTLFVALFVPLALPASLRTTVKDMDLAKHGLNLAEVLLPAAMGFALLFAVYTALVSTLVARREELVLKRLRTGEAGDGEILVGGAVPAVAIGLAQCLLVAVASTAVLDVELPGAPHLAVAGVLLGLVLSAVFATLTSAVTRTVESAGVTVMPFMMLSLIASGITVPLEVFPDRLRAVCELLPLSPVMALIRGAWTGELSAAETLGHLLTALAWIVLGCFAVRRWMRWEPRR</sequence>
<name>A0A0B5EYB0_STRA4</name>
<dbReference type="PANTHER" id="PTHR43027">
    <property type="entry name" value="DOXORUBICIN RESISTANCE ABC TRANSPORTER PERMEASE PROTEIN DRRC-RELATED"/>
    <property type="match status" value="1"/>
</dbReference>
<dbReference type="GO" id="GO:0046677">
    <property type="term" value="P:response to antibiotic"/>
    <property type="evidence" value="ECO:0007669"/>
    <property type="project" value="UniProtKB-KW"/>
</dbReference>
<dbReference type="PANTHER" id="PTHR43027:SF2">
    <property type="entry name" value="TRANSPORT PERMEASE PROTEIN"/>
    <property type="match status" value="1"/>
</dbReference>
<dbReference type="InterPro" id="IPR052902">
    <property type="entry name" value="ABC-2_transporter"/>
</dbReference>
<feature type="domain" description="ABC transmembrane type-2" evidence="8">
    <location>
        <begin position="56"/>
        <end position="279"/>
    </location>
</feature>
<keyword evidence="5" id="KW-0046">Antibiotic resistance</keyword>
<keyword evidence="4 6" id="KW-0472">Membrane</keyword>
<accession>A0A0B5EYB0</accession>
<feature type="transmembrane region" description="Helical" evidence="6">
    <location>
        <begin position="169"/>
        <end position="190"/>
    </location>
</feature>
<dbReference type="InterPro" id="IPR047817">
    <property type="entry name" value="ABC2_TM_bact-type"/>
</dbReference>
<keyword evidence="6" id="KW-1003">Cell membrane</keyword>
<comment type="subcellular location">
    <subcellularLocation>
        <location evidence="6">Cell membrane</location>
        <topology evidence="6">Multi-pass membrane protein</topology>
    </subcellularLocation>
    <subcellularLocation>
        <location evidence="1">Membrane</location>
        <topology evidence="1">Multi-pass membrane protein</topology>
    </subcellularLocation>
</comment>
<proteinExistence type="inferred from homology"/>
<evidence type="ECO:0000256" key="1">
    <source>
        <dbReference type="ARBA" id="ARBA00004141"/>
    </source>
</evidence>
<feature type="compositionally biased region" description="Gly residues" evidence="7">
    <location>
        <begin position="16"/>
        <end position="30"/>
    </location>
</feature>
<evidence type="ECO:0000256" key="5">
    <source>
        <dbReference type="ARBA" id="ARBA00023251"/>
    </source>
</evidence>
<keyword evidence="2 6" id="KW-0812">Transmembrane</keyword>
<keyword evidence="6" id="KW-0813">Transport</keyword>
<dbReference type="InterPro" id="IPR013525">
    <property type="entry name" value="ABC2_TM"/>
</dbReference>
<evidence type="ECO:0000256" key="6">
    <source>
        <dbReference type="RuleBase" id="RU361157"/>
    </source>
</evidence>
<comment type="similarity">
    <text evidence="6">Belongs to the ABC-2 integral membrane protein family.</text>
</comment>
<evidence type="ECO:0000256" key="2">
    <source>
        <dbReference type="ARBA" id="ARBA00022692"/>
    </source>
</evidence>
<dbReference type="GO" id="GO:0140359">
    <property type="term" value="F:ABC-type transporter activity"/>
    <property type="evidence" value="ECO:0007669"/>
    <property type="project" value="InterPro"/>
</dbReference>
<gene>
    <name evidence="9" type="ORF">SLNWT_3924</name>
</gene>
<evidence type="ECO:0000313" key="10">
    <source>
        <dbReference type="Proteomes" id="UP000031523"/>
    </source>
</evidence>
<dbReference type="InterPro" id="IPR000412">
    <property type="entry name" value="ABC_2_transport"/>
</dbReference>
<dbReference type="PROSITE" id="PS51012">
    <property type="entry name" value="ABC_TM2"/>
    <property type="match status" value="1"/>
</dbReference>
<feature type="transmembrane region" description="Helical" evidence="6">
    <location>
        <begin position="259"/>
        <end position="276"/>
    </location>
</feature>
<organism evidence="9 10">
    <name type="scientific">Streptomyces albus (strain ATCC 21838 / DSM 41398 / FERM P-419 / JCM 4703 / NBRC 107858)</name>
    <dbReference type="NCBI Taxonomy" id="1081613"/>
    <lineage>
        <taxon>Bacteria</taxon>
        <taxon>Bacillati</taxon>
        <taxon>Actinomycetota</taxon>
        <taxon>Actinomycetes</taxon>
        <taxon>Kitasatosporales</taxon>
        <taxon>Streptomycetaceae</taxon>
        <taxon>Streptomyces</taxon>
    </lineage>
</organism>
<dbReference type="Pfam" id="PF01061">
    <property type="entry name" value="ABC2_membrane"/>
    <property type="match status" value="1"/>
</dbReference>